<dbReference type="Proteomes" id="UP000503164">
    <property type="component" value="Chromosome"/>
</dbReference>
<dbReference type="RefSeq" id="WP_053774937.1">
    <property type="nucleotide sequence ID" value="NZ_CP012573.1"/>
</dbReference>
<dbReference type="SUPFAM" id="SSF82784">
    <property type="entry name" value="OsmC-like"/>
    <property type="match status" value="1"/>
</dbReference>
<dbReference type="PANTHER" id="PTHR42830">
    <property type="entry name" value="OSMOTICALLY INDUCIBLE FAMILY PROTEIN"/>
    <property type="match status" value="1"/>
</dbReference>
<dbReference type="Gene3D" id="3.30.300.20">
    <property type="match status" value="1"/>
</dbReference>
<dbReference type="InterPro" id="IPR052707">
    <property type="entry name" value="OsmC_Ohr_Peroxiredoxin"/>
</dbReference>
<dbReference type="PANTHER" id="PTHR42830:SF2">
    <property type="entry name" value="OSMC_OHR FAMILY PROTEIN"/>
    <property type="match status" value="1"/>
</dbReference>
<dbReference type="InterPro" id="IPR036102">
    <property type="entry name" value="OsmC/Ohrsf"/>
</dbReference>
<reference evidence="1 2" key="1">
    <citation type="journal article" date="2020" name="Mol. Plant Pathol.">
        <title>Plasmid composition and the chpG gene determine the virulence level of Clavibacter capsici natural isolates in pepper.</title>
        <authorList>
            <person name="Hwang I.S."/>
            <person name="Lee H.M."/>
            <person name="Oh E.J."/>
            <person name="Lee S."/>
            <person name="Heu S."/>
            <person name="Oh C.S."/>
        </authorList>
    </citation>
    <scope>NUCLEOTIDE SEQUENCE [LARGE SCALE GENOMIC DNA]</scope>
    <source>
        <strain evidence="1 2">1101</strain>
    </source>
</reference>
<protein>
    <submittedName>
        <fullName evidence="1">OsmC family peroxiredoxin</fullName>
    </submittedName>
</protein>
<dbReference type="EMBL" id="CP048049">
    <property type="protein sequence ID" value="QIS45494.1"/>
    <property type="molecule type" value="Genomic_DNA"/>
</dbReference>
<evidence type="ECO:0000313" key="1">
    <source>
        <dbReference type="EMBL" id="QIS45494.1"/>
    </source>
</evidence>
<dbReference type="InterPro" id="IPR003718">
    <property type="entry name" value="OsmC/Ohr_fam"/>
</dbReference>
<proteinExistence type="predicted"/>
<sequence>MQIEHRYALSLEWTGDRGSGTSDHRSYGRDHVVRAAGKHDLLGSADRPFRGDVDRWNPEETLISALAQCHLLSYLHAAAAAGVVVVGYRDEPTGTMRQTDGGGGHFVEVTLRPVVTVRDPAQVELATSLHQGASERCFIAASVAFPVHHEPRTVVEGAPTAGTPGPPQRPAG</sequence>
<dbReference type="InterPro" id="IPR015946">
    <property type="entry name" value="KH_dom-like_a/b"/>
</dbReference>
<accession>A0AAE7CCJ4</accession>
<gene>
    <name evidence="1" type="ORF">GW570_10540</name>
</gene>
<dbReference type="AlphaFoldDB" id="A0AAE7CCJ4"/>
<keyword evidence="2" id="KW-1185">Reference proteome</keyword>
<evidence type="ECO:0000313" key="2">
    <source>
        <dbReference type="Proteomes" id="UP000503164"/>
    </source>
</evidence>
<dbReference type="KEGG" id="ccap:AES38_10560"/>
<organism evidence="1 2">
    <name type="scientific">Clavibacter capsici</name>
    <dbReference type="NCBI Taxonomy" id="1874630"/>
    <lineage>
        <taxon>Bacteria</taxon>
        <taxon>Bacillati</taxon>
        <taxon>Actinomycetota</taxon>
        <taxon>Actinomycetes</taxon>
        <taxon>Micrococcales</taxon>
        <taxon>Microbacteriaceae</taxon>
        <taxon>Clavibacter</taxon>
    </lineage>
</organism>
<dbReference type="Pfam" id="PF02566">
    <property type="entry name" value="OsmC"/>
    <property type="match status" value="1"/>
</dbReference>
<name>A0AAE7CCJ4_9MICO</name>